<sequence length="290" mass="31137">MTDVVRVDGVLPIPLMKCKSGERVKGLDGEEVRTLSGDEVVELLDDEQPHAKAAACALEHSASASASSHASPSSPTSPSHHASSSHPTTFDPLSIYDPLTSATSSPLHPSTPPHHLPSALHEPWALTTALRVPARGLRPTNENRAANVLITHALAVTMRVGVRPGEEVAPKTSQEAGRTGQAPVVGERNSVDQPRRSSEADDRRHSGLSAGVNLAEVVLEEKLFDVTIRMPVHVYSPLCTPDALCLPMYEEEDSSSSHSDDRSTDDERVGRDRRHIRRVAEAAAGVVPWI</sequence>
<feature type="region of interest" description="Disordered" evidence="1">
    <location>
        <begin position="250"/>
        <end position="274"/>
    </location>
</feature>
<feature type="region of interest" description="Disordered" evidence="1">
    <location>
        <begin position="165"/>
        <end position="207"/>
    </location>
</feature>
<evidence type="ECO:0000313" key="2">
    <source>
        <dbReference type="EMBL" id="EFI93719.1"/>
    </source>
</evidence>
<keyword evidence="3" id="KW-1185">Reference proteome</keyword>
<evidence type="ECO:0000313" key="3">
    <source>
        <dbReference type="Proteomes" id="UP000007431"/>
    </source>
</evidence>
<reference evidence="2 3" key="1">
    <citation type="journal article" date="2010" name="Nat. Biotechnol.">
        <title>Genome sequence of the model mushroom Schizophyllum commune.</title>
        <authorList>
            <person name="Ohm R.A."/>
            <person name="de Jong J.F."/>
            <person name="Lugones L.G."/>
            <person name="Aerts A."/>
            <person name="Kothe E."/>
            <person name="Stajich J.E."/>
            <person name="de Vries R.P."/>
            <person name="Record E."/>
            <person name="Levasseur A."/>
            <person name="Baker S.E."/>
            <person name="Bartholomew K.A."/>
            <person name="Coutinho P.M."/>
            <person name="Erdmann S."/>
            <person name="Fowler T.J."/>
            <person name="Gathman A.C."/>
            <person name="Lombard V."/>
            <person name="Henrissat B."/>
            <person name="Knabe N."/>
            <person name="Kuees U."/>
            <person name="Lilly W.W."/>
            <person name="Lindquist E."/>
            <person name="Lucas S."/>
            <person name="Magnuson J.K."/>
            <person name="Piumi F."/>
            <person name="Raudaskoski M."/>
            <person name="Salamov A."/>
            <person name="Schmutz J."/>
            <person name="Schwarze F.W.M.R."/>
            <person name="vanKuyk P.A."/>
            <person name="Horton J.S."/>
            <person name="Grigoriev I.V."/>
            <person name="Woesten H.A.B."/>
        </authorList>
    </citation>
    <scope>NUCLEOTIDE SEQUENCE [LARGE SCALE GENOMIC DNA]</scope>
    <source>
        <strain evidence="3">H4-8 / FGSC 9210</strain>
    </source>
</reference>
<evidence type="ECO:0000256" key="1">
    <source>
        <dbReference type="SAM" id="MobiDB-lite"/>
    </source>
</evidence>
<dbReference type="HOGENOM" id="CLU_960283_0_0_1"/>
<dbReference type="OrthoDB" id="2238745at2759"/>
<feature type="compositionally biased region" description="Basic and acidic residues" evidence="1">
    <location>
        <begin position="258"/>
        <end position="270"/>
    </location>
</feature>
<feature type="region of interest" description="Disordered" evidence="1">
    <location>
        <begin position="55"/>
        <end position="119"/>
    </location>
</feature>
<organism evidence="3">
    <name type="scientific">Schizophyllum commune (strain H4-8 / FGSC 9210)</name>
    <name type="common">Split gill fungus</name>
    <dbReference type="NCBI Taxonomy" id="578458"/>
    <lineage>
        <taxon>Eukaryota</taxon>
        <taxon>Fungi</taxon>
        <taxon>Dikarya</taxon>
        <taxon>Basidiomycota</taxon>
        <taxon>Agaricomycotina</taxon>
        <taxon>Agaricomycetes</taxon>
        <taxon>Agaricomycetidae</taxon>
        <taxon>Agaricales</taxon>
        <taxon>Schizophyllaceae</taxon>
        <taxon>Schizophyllum</taxon>
    </lineage>
</organism>
<feature type="compositionally biased region" description="Low complexity" evidence="1">
    <location>
        <begin position="55"/>
        <end position="87"/>
    </location>
</feature>
<dbReference type="GeneID" id="9590421"/>
<dbReference type="KEGG" id="scm:SCHCO_02637276"/>
<dbReference type="VEuPathDB" id="FungiDB:SCHCODRAFT_02637276"/>
<feature type="compositionally biased region" description="Basic and acidic residues" evidence="1">
    <location>
        <begin position="189"/>
        <end position="205"/>
    </location>
</feature>
<dbReference type="AlphaFoldDB" id="D8QDP1"/>
<dbReference type="Proteomes" id="UP000007431">
    <property type="component" value="Unassembled WGS sequence"/>
</dbReference>
<proteinExistence type="predicted"/>
<dbReference type="EMBL" id="GL377310">
    <property type="protein sequence ID" value="EFI93719.1"/>
    <property type="molecule type" value="Genomic_DNA"/>
</dbReference>
<protein>
    <submittedName>
        <fullName evidence="2">Expressed protein</fullName>
    </submittedName>
</protein>
<gene>
    <name evidence="2" type="ORF">SCHCODRAFT_85858</name>
</gene>
<feature type="compositionally biased region" description="Low complexity" evidence="1">
    <location>
        <begin position="98"/>
        <end position="108"/>
    </location>
</feature>
<dbReference type="InParanoid" id="D8QDP1"/>
<accession>D8QDP1</accession>
<name>D8QDP1_SCHCM</name>